<dbReference type="Pfam" id="PF11789">
    <property type="entry name" value="zf-Nse"/>
    <property type="match status" value="1"/>
</dbReference>
<dbReference type="PANTHER" id="PTHR21330:SF1">
    <property type="entry name" value="E3 SUMO-PROTEIN LIGASE NSE2"/>
    <property type="match status" value="1"/>
</dbReference>
<dbReference type="Gene3D" id="3.30.40.10">
    <property type="entry name" value="Zinc/RING finger domain, C3HC4 (zinc finger)"/>
    <property type="match status" value="1"/>
</dbReference>
<protein>
    <recommendedName>
        <fullName evidence="11">SP-RING-type domain-containing protein</fullName>
    </recommendedName>
</protein>
<dbReference type="GO" id="GO:0030915">
    <property type="term" value="C:Smc5-Smc6 complex"/>
    <property type="evidence" value="ECO:0007669"/>
    <property type="project" value="InterPro"/>
</dbReference>
<evidence type="ECO:0000256" key="9">
    <source>
        <dbReference type="ARBA" id="ARBA00023242"/>
    </source>
</evidence>
<dbReference type="GO" id="GO:0008270">
    <property type="term" value="F:zinc ion binding"/>
    <property type="evidence" value="ECO:0007669"/>
    <property type="project" value="UniProtKB-KW"/>
</dbReference>
<keyword evidence="9" id="KW-0539">Nucleus</keyword>
<proteinExistence type="inferred from homology"/>
<keyword evidence="5" id="KW-0479">Metal-binding</keyword>
<evidence type="ECO:0000256" key="10">
    <source>
        <dbReference type="SAM" id="MobiDB-lite"/>
    </source>
</evidence>
<dbReference type="GO" id="GO:0000724">
    <property type="term" value="P:double-strand break repair via homologous recombination"/>
    <property type="evidence" value="ECO:0007669"/>
    <property type="project" value="InterPro"/>
</dbReference>
<dbReference type="GO" id="GO:0005634">
    <property type="term" value="C:nucleus"/>
    <property type="evidence" value="ECO:0007669"/>
    <property type="project" value="UniProtKB-SubCell"/>
</dbReference>
<evidence type="ECO:0000256" key="5">
    <source>
        <dbReference type="ARBA" id="ARBA00022723"/>
    </source>
</evidence>
<evidence type="ECO:0000259" key="11">
    <source>
        <dbReference type="Pfam" id="PF11789"/>
    </source>
</evidence>
<evidence type="ECO:0000256" key="7">
    <source>
        <dbReference type="ARBA" id="ARBA00022786"/>
    </source>
</evidence>
<comment type="caution">
    <text evidence="12">The sequence shown here is derived from an EMBL/GenBank/DDBJ whole genome shotgun (WGS) entry which is preliminary data.</text>
</comment>
<sequence length="288" mass="31598">MSSSSNLASNILNATADYKKGFGDVNALLQSIASEYGVDEKDQGYPQGFFGGDKSSASKHISTFRQKIMSASSINVHGSVLLEKSLNTLQTISTTLPTPGALNEEGEYVTTISSASEKMSSLLKDSSTVPKKTVETHEWTSHLCTKMSVLPSGSSSKRSRSSSSDDEIIMEDADKTKALKCPLTSSYFVNPMKNILCGHVVDKAGVAQMIKSKKAQSCPLGVACKRGAKERADWKWYEDDEEMKLKVQSFLRREKKREEKRRKEDNDDAIDVDSDGGGEEEEEDVEVL</sequence>
<dbReference type="EMBL" id="BRXY01000149">
    <property type="protein sequence ID" value="GMH71433.1"/>
    <property type="molecule type" value="Genomic_DNA"/>
</dbReference>
<feature type="region of interest" description="Disordered" evidence="10">
    <location>
        <begin position="251"/>
        <end position="288"/>
    </location>
</feature>
<evidence type="ECO:0000256" key="2">
    <source>
        <dbReference type="ARBA" id="ARBA00004718"/>
    </source>
</evidence>
<keyword evidence="6" id="KW-0863">Zinc-finger</keyword>
<evidence type="ECO:0000313" key="13">
    <source>
        <dbReference type="Proteomes" id="UP001165085"/>
    </source>
</evidence>
<gene>
    <name evidence="12" type="ORF">TrST_g6010</name>
</gene>
<keyword evidence="8" id="KW-0862">Zinc</keyword>
<evidence type="ECO:0000256" key="8">
    <source>
        <dbReference type="ARBA" id="ARBA00022833"/>
    </source>
</evidence>
<evidence type="ECO:0000256" key="3">
    <source>
        <dbReference type="ARBA" id="ARBA00008212"/>
    </source>
</evidence>
<accession>A0A9W7EAE5</accession>
<keyword evidence="13" id="KW-1185">Reference proteome</keyword>
<comment type="similarity">
    <text evidence="3">Belongs to the NSE2 family.</text>
</comment>
<dbReference type="PANTHER" id="PTHR21330">
    <property type="entry name" value="E3 SUMO-PROTEIN LIGASE NSE2"/>
    <property type="match status" value="1"/>
</dbReference>
<keyword evidence="7" id="KW-0833">Ubl conjugation pathway</keyword>
<reference evidence="13" key="1">
    <citation type="journal article" date="2023" name="Commun. Biol.">
        <title>Genome analysis of Parmales, the sister group of diatoms, reveals the evolutionary specialization of diatoms from phago-mixotrophs to photoautotrophs.</title>
        <authorList>
            <person name="Ban H."/>
            <person name="Sato S."/>
            <person name="Yoshikawa S."/>
            <person name="Yamada K."/>
            <person name="Nakamura Y."/>
            <person name="Ichinomiya M."/>
            <person name="Sato N."/>
            <person name="Blanc-Mathieu R."/>
            <person name="Endo H."/>
            <person name="Kuwata A."/>
            <person name="Ogata H."/>
        </authorList>
    </citation>
    <scope>NUCLEOTIDE SEQUENCE [LARGE SCALE GENOMIC DNA]</scope>
    <source>
        <strain evidence="13">NIES 3701</strain>
    </source>
</reference>
<dbReference type="Proteomes" id="UP001165085">
    <property type="component" value="Unassembled WGS sequence"/>
</dbReference>
<feature type="domain" description="SP-RING-type" evidence="11">
    <location>
        <begin position="166"/>
        <end position="224"/>
    </location>
</feature>
<organism evidence="12 13">
    <name type="scientific">Triparma strigata</name>
    <dbReference type="NCBI Taxonomy" id="1606541"/>
    <lineage>
        <taxon>Eukaryota</taxon>
        <taxon>Sar</taxon>
        <taxon>Stramenopiles</taxon>
        <taxon>Ochrophyta</taxon>
        <taxon>Bolidophyceae</taxon>
        <taxon>Parmales</taxon>
        <taxon>Triparmaceae</taxon>
        <taxon>Triparma</taxon>
    </lineage>
</organism>
<evidence type="ECO:0000256" key="4">
    <source>
        <dbReference type="ARBA" id="ARBA00022679"/>
    </source>
</evidence>
<dbReference type="OrthoDB" id="26899at2759"/>
<comment type="pathway">
    <text evidence="2">Protein modification; protein sumoylation.</text>
</comment>
<dbReference type="GO" id="GO:0016925">
    <property type="term" value="P:protein sumoylation"/>
    <property type="evidence" value="ECO:0007669"/>
    <property type="project" value="TreeGrafter"/>
</dbReference>
<dbReference type="InterPro" id="IPR013083">
    <property type="entry name" value="Znf_RING/FYVE/PHD"/>
</dbReference>
<name>A0A9W7EAE5_9STRA</name>
<dbReference type="InterPro" id="IPR004181">
    <property type="entry name" value="Znf_MIZ"/>
</dbReference>
<evidence type="ECO:0000313" key="12">
    <source>
        <dbReference type="EMBL" id="GMH71433.1"/>
    </source>
</evidence>
<dbReference type="AlphaFoldDB" id="A0A9W7EAE5"/>
<keyword evidence="4" id="KW-0808">Transferase</keyword>
<dbReference type="CDD" id="cd16651">
    <property type="entry name" value="SPL-RING_NSE2"/>
    <property type="match status" value="1"/>
</dbReference>
<comment type="subcellular location">
    <subcellularLocation>
        <location evidence="1">Nucleus</location>
    </subcellularLocation>
</comment>
<dbReference type="InterPro" id="IPR026846">
    <property type="entry name" value="Nse2(Mms21)"/>
</dbReference>
<feature type="compositionally biased region" description="Acidic residues" evidence="10">
    <location>
        <begin position="266"/>
        <end position="288"/>
    </location>
</feature>
<evidence type="ECO:0000256" key="1">
    <source>
        <dbReference type="ARBA" id="ARBA00004123"/>
    </source>
</evidence>
<dbReference type="GO" id="GO:0061665">
    <property type="term" value="F:SUMO ligase activity"/>
    <property type="evidence" value="ECO:0007669"/>
    <property type="project" value="TreeGrafter"/>
</dbReference>
<evidence type="ECO:0000256" key="6">
    <source>
        <dbReference type="ARBA" id="ARBA00022771"/>
    </source>
</evidence>